<sequence>MELPQLQRSQFRAFLIQNFQRRTETKPSSPTNPMYLGSNIQATRNSFKLGQARVIELISSDLNPSGKLEFKRFKLVRLAATVG</sequence>
<comment type="caution">
    <text evidence="1">The sequence shown here is derived from an EMBL/GenBank/DDBJ whole genome shotgun (WGS) entry which is preliminary data.</text>
</comment>
<gene>
    <name evidence="1" type="ORF">H5410_038488</name>
</gene>
<keyword evidence="2" id="KW-1185">Reference proteome</keyword>
<dbReference type="AlphaFoldDB" id="A0A9J5YCF5"/>
<evidence type="ECO:0000313" key="2">
    <source>
        <dbReference type="Proteomes" id="UP000824120"/>
    </source>
</evidence>
<dbReference type="EMBL" id="JACXVP010000007">
    <property type="protein sequence ID" value="KAG5597256.1"/>
    <property type="molecule type" value="Genomic_DNA"/>
</dbReference>
<organism evidence="1 2">
    <name type="scientific">Solanum commersonii</name>
    <name type="common">Commerson's wild potato</name>
    <name type="synonym">Commerson's nightshade</name>
    <dbReference type="NCBI Taxonomy" id="4109"/>
    <lineage>
        <taxon>Eukaryota</taxon>
        <taxon>Viridiplantae</taxon>
        <taxon>Streptophyta</taxon>
        <taxon>Embryophyta</taxon>
        <taxon>Tracheophyta</taxon>
        <taxon>Spermatophyta</taxon>
        <taxon>Magnoliopsida</taxon>
        <taxon>eudicotyledons</taxon>
        <taxon>Gunneridae</taxon>
        <taxon>Pentapetalae</taxon>
        <taxon>asterids</taxon>
        <taxon>lamiids</taxon>
        <taxon>Solanales</taxon>
        <taxon>Solanaceae</taxon>
        <taxon>Solanoideae</taxon>
        <taxon>Solaneae</taxon>
        <taxon>Solanum</taxon>
    </lineage>
</organism>
<accession>A0A9J5YCF5</accession>
<evidence type="ECO:0000313" key="1">
    <source>
        <dbReference type="EMBL" id="KAG5597256.1"/>
    </source>
</evidence>
<name>A0A9J5YCF5_SOLCO</name>
<reference evidence="1 2" key="1">
    <citation type="submission" date="2020-09" db="EMBL/GenBank/DDBJ databases">
        <title>De no assembly of potato wild relative species, Solanum commersonii.</title>
        <authorList>
            <person name="Cho K."/>
        </authorList>
    </citation>
    <scope>NUCLEOTIDE SEQUENCE [LARGE SCALE GENOMIC DNA]</scope>
    <source>
        <strain evidence="1">LZ3.2</strain>
        <tissue evidence="1">Leaf</tissue>
    </source>
</reference>
<proteinExistence type="predicted"/>
<dbReference type="Proteomes" id="UP000824120">
    <property type="component" value="Chromosome 7"/>
</dbReference>
<protein>
    <submittedName>
        <fullName evidence="1">Uncharacterized protein</fullName>
    </submittedName>
</protein>